<name>A0A286FEP0_9BACT</name>
<organism evidence="1 2">
    <name type="scientific">Spirosoma fluviale</name>
    <dbReference type="NCBI Taxonomy" id="1597977"/>
    <lineage>
        <taxon>Bacteria</taxon>
        <taxon>Pseudomonadati</taxon>
        <taxon>Bacteroidota</taxon>
        <taxon>Cytophagia</taxon>
        <taxon>Cytophagales</taxon>
        <taxon>Cytophagaceae</taxon>
        <taxon>Spirosoma</taxon>
    </lineage>
</organism>
<proteinExistence type="predicted"/>
<protein>
    <submittedName>
        <fullName evidence="1">Uncharacterized protein</fullName>
    </submittedName>
</protein>
<dbReference type="Proteomes" id="UP000219452">
    <property type="component" value="Unassembled WGS sequence"/>
</dbReference>
<evidence type="ECO:0000313" key="2">
    <source>
        <dbReference type="Proteomes" id="UP000219452"/>
    </source>
</evidence>
<reference evidence="2" key="1">
    <citation type="submission" date="2017-09" db="EMBL/GenBank/DDBJ databases">
        <authorList>
            <person name="Varghese N."/>
            <person name="Submissions S."/>
        </authorList>
    </citation>
    <scope>NUCLEOTIDE SEQUENCE [LARGE SCALE GENOMIC DNA]</scope>
    <source>
        <strain evidence="2">DSM 29961</strain>
    </source>
</reference>
<dbReference type="EMBL" id="OCNH01000001">
    <property type="protein sequence ID" value="SOD81678.1"/>
    <property type="molecule type" value="Genomic_DNA"/>
</dbReference>
<sequence length="61" mass="6488">MPTHKAKKSALPLVVRGRNATGKIIEGSIPAGELPTEDPGLAIQRILAKHKDITPTPILPE</sequence>
<dbReference type="OrthoDB" id="965223at2"/>
<accession>A0A286FEP0</accession>
<keyword evidence="2" id="KW-1185">Reference proteome</keyword>
<evidence type="ECO:0000313" key="1">
    <source>
        <dbReference type="EMBL" id="SOD81678.1"/>
    </source>
</evidence>
<gene>
    <name evidence="1" type="ORF">SAMN06269250_1873</name>
</gene>
<dbReference type="AlphaFoldDB" id="A0A286FEP0"/>